<feature type="signal peptide" evidence="1">
    <location>
        <begin position="1"/>
        <end position="19"/>
    </location>
</feature>
<reference evidence="2 3" key="1">
    <citation type="submission" date="2018-11" db="EMBL/GenBank/DDBJ databases">
        <authorList>
            <consortium name="Pathogen Informatics"/>
        </authorList>
    </citation>
    <scope>NUCLEOTIDE SEQUENCE [LARGE SCALE GENOMIC DNA]</scope>
</reference>
<proteinExistence type="predicted"/>
<dbReference type="EMBL" id="UYYB01012563">
    <property type="protein sequence ID" value="VDM69536.1"/>
    <property type="molecule type" value="Genomic_DNA"/>
</dbReference>
<keyword evidence="1" id="KW-0732">Signal</keyword>
<dbReference type="Proteomes" id="UP000270094">
    <property type="component" value="Unassembled WGS sequence"/>
</dbReference>
<sequence>MSAETLAFLLLALSASVKAWVPQPQQAAPITATPARQKRQTDLLKVTVNTFWKYDWQKITTNKLKLNTMFDAYFANKGLWHAKADVVGTENNGGLSYIYTTYYAGDCAWILEMLREAKERIGSGIIKSFEVKCGGISIII</sequence>
<feature type="chain" id="PRO_5017976994" evidence="1">
    <location>
        <begin position="20"/>
        <end position="140"/>
    </location>
</feature>
<evidence type="ECO:0000313" key="2">
    <source>
        <dbReference type="EMBL" id="VDM69536.1"/>
    </source>
</evidence>
<evidence type="ECO:0000313" key="3">
    <source>
        <dbReference type="Proteomes" id="UP000270094"/>
    </source>
</evidence>
<gene>
    <name evidence="2" type="ORF">SVUK_LOCUS4534</name>
</gene>
<accession>A0A3P7IIU5</accession>
<evidence type="ECO:0000256" key="1">
    <source>
        <dbReference type="SAM" id="SignalP"/>
    </source>
</evidence>
<protein>
    <submittedName>
        <fullName evidence="2">Uncharacterized protein</fullName>
    </submittedName>
</protein>
<name>A0A3P7IIU5_STRVU</name>
<organism evidence="2 3">
    <name type="scientific">Strongylus vulgaris</name>
    <name type="common">Blood worm</name>
    <dbReference type="NCBI Taxonomy" id="40348"/>
    <lineage>
        <taxon>Eukaryota</taxon>
        <taxon>Metazoa</taxon>
        <taxon>Ecdysozoa</taxon>
        <taxon>Nematoda</taxon>
        <taxon>Chromadorea</taxon>
        <taxon>Rhabditida</taxon>
        <taxon>Rhabditina</taxon>
        <taxon>Rhabditomorpha</taxon>
        <taxon>Strongyloidea</taxon>
        <taxon>Strongylidae</taxon>
        <taxon>Strongylus</taxon>
    </lineage>
</organism>
<dbReference type="AlphaFoldDB" id="A0A3P7IIU5"/>
<keyword evidence="3" id="KW-1185">Reference proteome</keyword>